<keyword evidence="2" id="KW-0812">Transmembrane</keyword>
<evidence type="ECO:0000256" key="2">
    <source>
        <dbReference type="SAM" id="Phobius"/>
    </source>
</evidence>
<reference evidence="4 5" key="1">
    <citation type="journal article" date="2019" name="Nat. Med.">
        <title>A library of human gut bacterial isolates paired with longitudinal multiomics data enables mechanistic microbiome research.</title>
        <authorList>
            <person name="Poyet M."/>
            <person name="Groussin M."/>
            <person name="Gibbons S.M."/>
            <person name="Avila-Pacheco J."/>
            <person name="Jiang X."/>
            <person name="Kearney S.M."/>
            <person name="Perrotta A.R."/>
            <person name="Berdy B."/>
            <person name="Zhao S."/>
            <person name="Lieberman T.D."/>
            <person name="Swanson P.K."/>
            <person name="Smith M."/>
            <person name="Roesemann S."/>
            <person name="Alexander J.E."/>
            <person name="Rich S.A."/>
            <person name="Livny J."/>
            <person name="Vlamakis H."/>
            <person name="Clish C."/>
            <person name="Bullock K."/>
            <person name="Deik A."/>
            <person name="Scott J."/>
            <person name="Pierce K.A."/>
            <person name="Xavier R.J."/>
            <person name="Alm E.J."/>
        </authorList>
    </citation>
    <scope>NUCLEOTIDE SEQUENCE [LARGE SCALE GENOMIC DNA]</scope>
    <source>
        <strain evidence="4 5">BIOML-A3</strain>
    </source>
</reference>
<feature type="compositionally biased region" description="Gly residues" evidence="1">
    <location>
        <begin position="269"/>
        <end position="282"/>
    </location>
</feature>
<keyword evidence="2" id="KW-0472">Membrane</keyword>
<feature type="region of interest" description="Disordered" evidence="1">
    <location>
        <begin position="249"/>
        <end position="282"/>
    </location>
</feature>
<name>A0A844DZH9_EUBRA</name>
<keyword evidence="2" id="KW-1133">Transmembrane helix</keyword>
<evidence type="ECO:0000256" key="1">
    <source>
        <dbReference type="SAM" id="MobiDB-lite"/>
    </source>
</evidence>
<sequence>MRMTKRREQWLLWLAGIVVCLMLSVGAAVSAQAAGRQVYDDAGLFSDSEISELTAAANVAEEETGWDLMLLTVNDSSVGSTQSYAEEKFNEYTEKDNGIAFVLDMNARLFYIATGGEAYEYVGDTRLNELLDDATAYAGDGDYYQAMIAMLNDTVTFYQEGKPDHSSVYDADQGIYRDVSGSNVRLLDLKDILLAIVVGGVVCAGFCLFITGKYRLKFGRYRYNAREHATVKLRTNEDHFVRQYVTRRKIPKDPPKNGDGGNTSTVHQGAGGRTFGGGGRGF</sequence>
<accession>A0A844DZH9</accession>
<dbReference type="Proteomes" id="UP000431304">
    <property type="component" value="Unassembled WGS sequence"/>
</dbReference>
<feature type="domain" description="TPM" evidence="3">
    <location>
        <begin position="38"/>
        <end position="154"/>
    </location>
</feature>
<feature type="transmembrane region" description="Helical" evidence="2">
    <location>
        <begin position="192"/>
        <end position="212"/>
    </location>
</feature>
<dbReference type="Pfam" id="PF04536">
    <property type="entry name" value="TPM_phosphatase"/>
    <property type="match status" value="1"/>
</dbReference>
<organism evidence="4 5">
    <name type="scientific">Eubacterium ramulus</name>
    <dbReference type="NCBI Taxonomy" id="39490"/>
    <lineage>
        <taxon>Bacteria</taxon>
        <taxon>Bacillati</taxon>
        <taxon>Bacillota</taxon>
        <taxon>Clostridia</taxon>
        <taxon>Eubacteriales</taxon>
        <taxon>Eubacteriaceae</taxon>
        <taxon>Eubacterium</taxon>
    </lineage>
</organism>
<protein>
    <recommendedName>
        <fullName evidence="3">TPM domain-containing protein</fullName>
    </recommendedName>
</protein>
<dbReference type="AlphaFoldDB" id="A0A844DZH9"/>
<proteinExistence type="predicted"/>
<evidence type="ECO:0000313" key="4">
    <source>
        <dbReference type="EMBL" id="MSD16781.1"/>
    </source>
</evidence>
<evidence type="ECO:0000313" key="5">
    <source>
        <dbReference type="Proteomes" id="UP000431304"/>
    </source>
</evidence>
<evidence type="ECO:0000259" key="3">
    <source>
        <dbReference type="Pfam" id="PF04536"/>
    </source>
</evidence>
<comment type="caution">
    <text evidence="4">The sequence shown here is derived from an EMBL/GenBank/DDBJ whole genome shotgun (WGS) entry which is preliminary data.</text>
</comment>
<dbReference type="InterPro" id="IPR007621">
    <property type="entry name" value="TPM_dom"/>
</dbReference>
<dbReference type="EMBL" id="WKRA01000021">
    <property type="protein sequence ID" value="MSD16781.1"/>
    <property type="molecule type" value="Genomic_DNA"/>
</dbReference>
<dbReference type="Gene3D" id="3.10.310.50">
    <property type="match status" value="1"/>
</dbReference>
<gene>
    <name evidence="4" type="ORF">GKE72_12080</name>
</gene>